<keyword evidence="3" id="KW-1185">Reference proteome</keyword>
<reference evidence="2 3" key="1">
    <citation type="submission" date="2021-06" db="EMBL/GenBank/DDBJ databases">
        <title>Caerostris extrusa draft genome.</title>
        <authorList>
            <person name="Kono N."/>
            <person name="Arakawa K."/>
        </authorList>
    </citation>
    <scope>NUCLEOTIDE SEQUENCE [LARGE SCALE GENOMIC DNA]</scope>
</reference>
<name>A0AAV4RG66_CAEEX</name>
<proteinExistence type="predicted"/>
<evidence type="ECO:0000313" key="2">
    <source>
        <dbReference type="EMBL" id="GIY18993.1"/>
    </source>
</evidence>
<gene>
    <name evidence="2" type="ORF">CEXT_681391</name>
</gene>
<dbReference type="Proteomes" id="UP001054945">
    <property type="component" value="Unassembled WGS sequence"/>
</dbReference>
<dbReference type="EMBL" id="BPLR01007703">
    <property type="protein sequence ID" value="GIY18993.1"/>
    <property type="molecule type" value="Genomic_DNA"/>
</dbReference>
<evidence type="ECO:0000256" key="1">
    <source>
        <dbReference type="SAM" id="MobiDB-lite"/>
    </source>
</evidence>
<evidence type="ECO:0000313" key="3">
    <source>
        <dbReference type="Proteomes" id="UP001054945"/>
    </source>
</evidence>
<accession>A0AAV4RG66</accession>
<feature type="region of interest" description="Disordered" evidence="1">
    <location>
        <begin position="57"/>
        <end position="90"/>
    </location>
</feature>
<protein>
    <submittedName>
        <fullName evidence="2">Uncharacterized protein</fullName>
    </submittedName>
</protein>
<dbReference type="AlphaFoldDB" id="A0AAV4RG66"/>
<comment type="caution">
    <text evidence="2">The sequence shown here is derived from an EMBL/GenBank/DDBJ whole genome shotgun (WGS) entry which is preliminary data.</text>
</comment>
<sequence>MRVSIPSIHLRVDKAPPVHPNDSRVYNPKRGRKECAPHPKPKSVCFLSRRTPVKKGCHVTQHLSPTSPSTFPPGKRKGRGGRGRGDKCYGYFGPRVPVRIERPVGHDI</sequence>
<feature type="region of interest" description="Disordered" evidence="1">
    <location>
        <begin position="1"/>
        <end position="41"/>
    </location>
</feature>
<organism evidence="2 3">
    <name type="scientific">Caerostris extrusa</name>
    <name type="common">Bark spider</name>
    <name type="synonym">Caerostris bankana</name>
    <dbReference type="NCBI Taxonomy" id="172846"/>
    <lineage>
        <taxon>Eukaryota</taxon>
        <taxon>Metazoa</taxon>
        <taxon>Ecdysozoa</taxon>
        <taxon>Arthropoda</taxon>
        <taxon>Chelicerata</taxon>
        <taxon>Arachnida</taxon>
        <taxon>Araneae</taxon>
        <taxon>Araneomorphae</taxon>
        <taxon>Entelegynae</taxon>
        <taxon>Araneoidea</taxon>
        <taxon>Araneidae</taxon>
        <taxon>Caerostris</taxon>
    </lineage>
</organism>